<dbReference type="Pfam" id="PF03972">
    <property type="entry name" value="MmgE_PrpD_N"/>
    <property type="match status" value="1"/>
</dbReference>
<evidence type="ECO:0000313" key="4">
    <source>
        <dbReference type="EMBL" id="MDT0682214.1"/>
    </source>
</evidence>
<comment type="caution">
    <text evidence="4">The sequence shown here is derived from an EMBL/GenBank/DDBJ whole genome shotgun (WGS) entry which is preliminary data.</text>
</comment>
<comment type="similarity">
    <text evidence="1">Belongs to the PrpD family.</text>
</comment>
<evidence type="ECO:0000259" key="3">
    <source>
        <dbReference type="Pfam" id="PF19305"/>
    </source>
</evidence>
<name>A0ABU3DF77_9RHOB</name>
<protein>
    <submittedName>
        <fullName evidence="4">MmgE/PrpD family protein</fullName>
    </submittedName>
</protein>
<reference evidence="4 5" key="1">
    <citation type="submission" date="2023-09" db="EMBL/GenBank/DDBJ databases">
        <authorList>
            <person name="Rey-Velasco X."/>
        </authorList>
    </citation>
    <scope>NUCLEOTIDE SEQUENCE [LARGE SCALE GENOMIC DNA]</scope>
    <source>
        <strain evidence="4 5">F158</strain>
    </source>
</reference>
<organism evidence="4 5">
    <name type="scientific">Tropicimonas omnivorans</name>
    <dbReference type="NCBI Taxonomy" id="3075590"/>
    <lineage>
        <taxon>Bacteria</taxon>
        <taxon>Pseudomonadati</taxon>
        <taxon>Pseudomonadota</taxon>
        <taxon>Alphaproteobacteria</taxon>
        <taxon>Rhodobacterales</taxon>
        <taxon>Roseobacteraceae</taxon>
        <taxon>Tropicimonas</taxon>
    </lineage>
</organism>
<dbReference type="InterPro" id="IPR005656">
    <property type="entry name" value="MmgE_PrpD"/>
</dbReference>
<sequence>MTRETIAGGFARRIADIRFEALPELVRTRAVIGVADTLAVALAGASEDCVRILRETPGICEAAGPASVIGADARVSMLDAALVNGTASHALDFDDFSSVFGGHQSAPLVAPLLALAEARAARGRDVIAAYAAGVETEIRLARAVHWHHYDKGWHPTATLGTIGAAAASAHLLGLTEPQIATALSIAASDSAGLKANFGSMTKPLHIGRSCRAGLLAALLAERGYTAGARAFEHDQGFFEVFNGAGNYDAEKLFEGWGAPWELEDDGLSLKLWPCCGSAHAAIGAGLDLRQAHGIEAEKIARIEILPHPRRLAHTDTPRPQTPLEAKFSVQYCTARALADGDVTLAHFDAAAIADPRIAALLEKTSARPHPQMGDGPDGQWSAEVIVEMAGGARHAARIDDITRDPRVMPDRAEDVRTKFMACATRALPAARAEELFERLCVLEVESDFGGLGALFSGAPAEA</sequence>
<dbReference type="SUPFAM" id="SSF103378">
    <property type="entry name" value="2-methylcitrate dehydratase PrpD"/>
    <property type="match status" value="1"/>
</dbReference>
<dbReference type="Gene3D" id="1.10.4100.10">
    <property type="entry name" value="2-methylcitrate dehydratase PrpD"/>
    <property type="match status" value="1"/>
</dbReference>
<dbReference type="PANTHER" id="PTHR16943">
    <property type="entry name" value="2-METHYLCITRATE DEHYDRATASE-RELATED"/>
    <property type="match status" value="1"/>
</dbReference>
<keyword evidence="5" id="KW-1185">Reference proteome</keyword>
<dbReference type="InterPro" id="IPR042188">
    <property type="entry name" value="MmgE/PrpD_sf_2"/>
</dbReference>
<dbReference type="Proteomes" id="UP001265259">
    <property type="component" value="Unassembled WGS sequence"/>
</dbReference>
<dbReference type="EMBL" id="JAVRHL010000002">
    <property type="protein sequence ID" value="MDT0682214.1"/>
    <property type="molecule type" value="Genomic_DNA"/>
</dbReference>
<dbReference type="RefSeq" id="WP_311689988.1">
    <property type="nucleotide sequence ID" value="NZ_JAVRHL010000002.1"/>
</dbReference>
<dbReference type="Pfam" id="PF19305">
    <property type="entry name" value="MmgE_PrpD_C"/>
    <property type="match status" value="1"/>
</dbReference>
<evidence type="ECO:0000259" key="2">
    <source>
        <dbReference type="Pfam" id="PF03972"/>
    </source>
</evidence>
<dbReference type="InterPro" id="IPR045336">
    <property type="entry name" value="MmgE_PrpD_N"/>
</dbReference>
<evidence type="ECO:0000256" key="1">
    <source>
        <dbReference type="ARBA" id="ARBA00006174"/>
    </source>
</evidence>
<dbReference type="InterPro" id="IPR042183">
    <property type="entry name" value="MmgE/PrpD_sf_1"/>
</dbReference>
<dbReference type="Gene3D" id="3.30.1330.120">
    <property type="entry name" value="2-methylcitrate dehydratase PrpD"/>
    <property type="match status" value="1"/>
</dbReference>
<gene>
    <name evidence="4" type="ORF">RM543_05925</name>
</gene>
<feature type="domain" description="MmgE/PrpD N-terminal" evidence="2">
    <location>
        <begin position="10"/>
        <end position="246"/>
    </location>
</feature>
<feature type="domain" description="MmgE/PrpD C-terminal" evidence="3">
    <location>
        <begin position="272"/>
        <end position="435"/>
    </location>
</feature>
<accession>A0ABU3DF77</accession>
<evidence type="ECO:0000313" key="5">
    <source>
        <dbReference type="Proteomes" id="UP001265259"/>
    </source>
</evidence>
<dbReference type="InterPro" id="IPR045337">
    <property type="entry name" value="MmgE_PrpD_C"/>
</dbReference>
<dbReference type="InterPro" id="IPR036148">
    <property type="entry name" value="MmgE/PrpD_sf"/>
</dbReference>
<proteinExistence type="inferred from homology"/>
<dbReference type="PANTHER" id="PTHR16943:SF8">
    <property type="entry name" value="2-METHYLCITRATE DEHYDRATASE"/>
    <property type="match status" value="1"/>
</dbReference>